<dbReference type="GO" id="GO:0000155">
    <property type="term" value="F:phosphorelay sensor kinase activity"/>
    <property type="evidence" value="ECO:0007669"/>
    <property type="project" value="UniProtKB-ARBA"/>
</dbReference>
<keyword evidence="13" id="KW-1185">Reference proteome</keyword>
<dbReference type="PRINTS" id="PR00344">
    <property type="entry name" value="BCTRLSENSOR"/>
</dbReference>
<dbReference type="SUPFAM" id="SSF47226">
    <property type="entry name" value="Histidine-containing phosphotransfer domain, HPT domain"/>
    <property type="match status" value="1"/>
</dbReference>
<reference evidence="12 13" key="1">
    <citation type="submission" date="2010-08" db="EMBL/GenBank/DDBJ databases">
        <title>Complete sequence of Gallionella capsiferriformans ES-2.</title>
        <authorList>
            <consortium name="US DOE Joint Genome Institute"/>
            <person name="Lucas S."/>
            <person name="Copeland A."/>
            <person name="Lapidus A."/>
            <person name="Cheng J.-F."/>
            <person name="Bruce D."/>
            <person name="Goodwin L."/>
            <person name="Pitluck S."/>
            <person name="Chertkov O."/>
            <person name="Davenport K.W."/>
            <person name="Detter J.C."/>
            <person name="Han C."/>
            <person name="Tapia R."/>
            <person name="Land M."/>
            <person name="Hauser L."/>
            <person name="Chang Y.-J."/>
            <person name="Jeffries C."/>
            <person name="Kyrpides N."/>
            <person name="Ivanova N."/>
            <person name="Mikhailova N."/>
            <person name="Shelobolina E.S."/>
            <person name="Picardal F."/>
            <person name="Roden E."/>
            <person name="Emerson D."/>
            <person name="Woyke T."/>
        </authorList>
    </citation>
    <scope>NUCLEOTIDE SEQUENCE [LARGE SCALE GENOMIC DNA]</scope>
    <source>
        <strain evidence="12 13">ES-2</strain>
    </source>
</reference>
<dbReference type="RefSeq" id="WP_013292122.1">
    <property type="nucleotide sequence ID" value="NC_014394.1"/>
</dbReference>
<dbReference type="InterPro" id="IPR036641">
    <property type="entry name" value="HPT_dom_sf"/>
</dbReference>
<dbReference type="InterPro" id="IPR003594">
    <property type="entry name" value="HATPase_dom"/>
</dbReference>
<evidence type="ECO:0000259" key="11">
    <source>
        <dbReference type="PROSITE" id="PS50894"/>
    </source>
</evidence>
<keyword evidence="7" id="KW-0902">Two-component regulatory system</keyword>
<dbReference type="KEGG" id="gca:Galf_0134"/>
<dbReference type="PROSITE" id="PS50894">
    <property type="entry name" value="HPT"/>
    <property type="match status" value="1"/>
</dbReference>
<dbReference type="InterPro" id="IPR051315">
    <property type="entry name" value="Bact_Chemotaxis_CheA"/>
</dbReference>
<evidence type="ECO:0000259" key="10">
    <source>
        <dbReference type="PROSITE" id="PS50109"/>
    </source>
</evidence>
<dbReference type="OrthoDB" id="9803176at2"/>
<feature type="domain" description="HPt" evidence="11">
    <location>
        <begin position="28"/>
        <end position="123"/>
    </location>
</feature>
<dbReference type="Pfam" id="PF02518">
    <property type="entry name" value="HATPase_c"/>
    <property type="match status" value="1"/>
</dbReference>
<dbReference type="InterPro" id="IPR008207">
    <property type="entry name" value="Sig_transdc_His_kin_Hpt_dom"/>
</dbReference>
<keyword evidence="5" id="KW-0808">Transferase</keyword>
<evidence type="ECO:0000256" key="4">
    <source>
        <dbReference type="ARBA" id="ARBA00022553"/>
    </source>
</evidence>
<evidence type="ECO:0000256" key="1">
    <source>
        <dbReference type="ARBA" id="ARBA00000085"/>
    </source>
</evidence>
<feature type="modified residue" description="Phosphohistidine" evidence="9">
    <location>
        <position position="67"/>
    </location>
</feature>
<feature type="domain" description="Histidine kinase" evidence="10">
    <location>
        <begin position="160"/>
        <end position="296"/>
    </location>
</feature>
<dbReference type="eggNOG" id="COG0643">
    <property type="taxonomic scope" value="Bacteria"/>
</dbReference>
<dbReference type="HOGENOM" id="CLU_939277_0_0_4"/>
<dbReference type="InterPro" id="IPR004358">
    <property type="entry name" value="Sig_transdc_His_kin-like_C"/>
</dbReference>
<dbReference type="STRING" id="395494.Galf_0134"/>
<evidence type="ECO:0000313" key="13">
    <source>
        <dbReference type="Proteomes" id="UP000001235"/>
    </source>
</evidence>
<proteinExistence type="predicted"/>
<organism evidence="12 13">
    <name type="scientific">Gallionella capsiferriformans (strain ES-2)</name>
    <name type="common">Gallionella ferruginea capsiferriformans (strain ES-2)</name>
    <dbReference type="NCBI Taxonomy" id="395494"/>
    <lineage>
        <taxon>Bacteria</taxon>
        <taxon>Pseudomonadati</taxon>
        <taxon>Pseudomonadota</taxon>
        <taxon>Betaproteobacteria</taxon>
        <taxon>Nitrosomonadales</taxon>
        <taxon>Gallionellaceae</taxon>
        <taxon>Gallionella</taxon>
    </lineage>
</organism>
<dbReference type="eggNOG" id="COG2198">
    <property type="taxonomic scope" value="Bacteria"/>
</dbReference>
<keyword evidence="6 12" id="KW-0418">Kinase</keyword>
<evidence type="ECO:0000256" key="8">
    <source>
        <dbReference type="ARBA" id="ARBA00035100"/>
    </source>
</evidence>
<dbReference type="InterPro" id="IPR036890">
    <property type="entry name" value="HATPase_C_sf"/>
</dbReference>
<dbReference type="FunFam" id="3.30.565.10:FF:000016">
    <property type="entry name" value="Chemotaxis protein CheA, putative"/>
    <property type="match status" value="1"/>
</dbReference>
<dbReference type="SMART" id="SM00387">
    <property type="entry name" value="HATPase_c"/>
    <property type="match status" value="1"/>
</dbReference>
<sequence>MSAGQFSSAQQDDVLAQLNGHLAQRSESDEVDAGLLPVFLEEADELLAKIALGLDSSDQAPLRRLLHTLKGSARMAGVLSISQIAHQMEERLHDEAAAQADFANITRLLDALRNEFVDGGAANSDERFYRTVWQAAKETGREVHLELVGIDTGQLLTAPIEHLLRNAVVHGIESPLHRIACGKPPVGEVRIEVGRVGNEIVIELADDGRGLDLAALRTRAVSMGVLREADGLMDDNTLAQLIFIPGLSTAGEITQLAGRGIGMDVVKNCVEERSGRISVSSVRGQGTTFTLYLPGD</sequence>
<dbReference type="Proteomes" id="UP000001235">
    <property type="component" value="Chromosome"/>
</dbReference>
<dbReference type="PROSITE" id="PS50109">
    <property type="entry name" value="HIS_KIN"/>
    <property type="match status" value="1"/>
</dbReference>
<dbReference type="CDD" id="cd00088">
    <property type="entry name" value="HPT"/>
    <property type="match status" value="1"/>
</dbReference>
<dbReference type="PANTHER" id="PTHR43395:SF8">
    <property type="entry name" value="HISTIDINE KINASE"/>
    <property type="match status" value="1"/>
</dbReference>
<dbReference type="EC" id="2.7.13.3" evidence="2"/>
<dbReference type="Pfam" id="PF01627">
    <property type="entry name" value="Hpt"/>
    <property type="match status" value="1"/>
</dbReference>
<evidence type="ECO:0000256" key="6">
    <source>
        <dbReference type="ARBA" id="ARBA00022777"/>
    </source>
</evidence>
<evidence type="ECO:0000256" key="9">
    <source>
        <dbReference type="PROSITE-ProRule" id="PRU00110"/>
    </source>
</evidence>
<dbReference type="Gene3D" id="1.20.120.160">
    <property type="entry name" value="HPT domain"/>
    <property type="match status" value="1"/>
</dbReference>
<evidence type="ECO:0000256" key="5">
    <source>
        <dbReference type="ARBA" id="ARBA00022679"/>
    </source>
</evidence>
<protein>
    <recommendedName>
        <fullName evidence="3">Chemotaxis protein CheA</fullName>
        <ecNumber evidence="2">2.7.13.3</ecNumber>
    </recommendedName>
</protein>
<dbReference type="Gene3D" id="3.30.565.10">
    <property type="entry name" value="Histidine kinase-like ATPase, C-terminal domain"/>
    <property type="match status" value="1"/>
</dbReference>
<comment type="function">
    <text evidence="8">Involved in the transmission of sensory signals from the chemoreceptors to the flagellar motors. CheA is autophosphorylated; it can transfer its phosphate group to either CheB or CheY.</text>
</comment>
<dbReference type="EMBL" id="CP002159">
    <property type="protein sequence ID" value="ADL54179.1"/>
    <property type="molecule type" value="Genomic_DNA"/>
</dbReference>
<name>D9SIC2_GALCS</name>
<evidence type="ECO:0000313" key="12">
    <source>
        <dbReference type="EMBL" id="ADL54179.1"/>
    </source>
</evidence>
<keyword evidence="4 9" id="KW-0597">Phosphoprotein</keyword>
<dbReference type="SMART" id="SM00073">
    <property type="entry name" value="HPT"/>
    <property type="match status" value="1"/>
</dbReference>
<evidence type="ECO:0000256" key="2">
    <source>
        <dbReference type="ARBA" id="ARBA00012438"/>
    </source>
</evidence>
<accession>D9SIC2</accession>
<dbReference type="AlphaFoldDB" id="D9SIC2"/>
<evidence type="ECO:0000256" key="3">
    <source>
        <dbReference type="ARBA" id="ARBA00021495"/>
    </source>
</evidence>
<dbReference type="SUPFAM" id="SSF55874">
    <property type="entry name" value="ATPase domain of HSP90 chaperone/DNA topoisomerase II/histidine kinase"/>
    <property type="match status" value="1"/>
</dbReference>
<gene>
    <name evidence="12" type="ordered locus">Galf_0134</name>
</gene>
<dbReference type="PANTHER" id="PTHR43395">
    <property type="entry name" value="SENSOR HISTIDINE KINASE CHEA"/>
    <property type="match status" value="1"/>
</dbReference>
<comment type="catalytic activity">
    <reaction evidence="1">
        <text>ATP + protein L-histidine = ADP + protein N-phospho-L-histidine.</text>
        <dbReference type="EC" id="2.7.13.3"/>
    </reaction>
</comment>
<dbReference type="InterPro" id="IPR005467">
    <property type="entry name" value="His_kinase_dom"/>
</dbReference>
<evidence type="ECO:0000256" key="7">
    <source>
        <dbReference type="ARBA" id="ARBA00023012"/>
    </source>
</evidence>